<feature type="coiled-coil region" evidence="1">
    <location>
        <begin position="371"/>
        <end position="398"/>
    </location>
</feature>
<proteinExistence type="predicted"/>
<sequence length="776" mass="92338">MSEQEDLFDFDNQPNWNSYEFDIDNQEMENQQLKRIKEQCNVKLLKRQLVCLFGFPTIQVDSCQIFSYLNEIMDLNENEQKRRIRVLISFIGEVTSIEDHDTRLLTLRSRVEQFLTIKGVKIEWNNKEWEQEIESLFESRYCNPYYSKIPYTQFQYTNFFALLESPMPMFLRSVQHPCFCQVYDAKSTDDFKQLCNITDLKNVRRIRKYIQSIIDKLEEFRNLIILIDSRDYNNSTDVINIFNQLSGELDKIINIDLQLSDKYSPKQEGKLKLQNDVDNQTEKNSIAFIETKTSANTFTTIHQGSLDCRTKKQKKKQKILEKCQIPSTFLNYLDSETNLSQENSSNFEPKCDDLLFQLNIFGLDPDFHKYLNNESKSIEDIQKKIEIYEKQLQILEQIGFPSPQIDQARQKYILQNFSEFYSNKKTLIEQILCSIWESLVIKNNEVDYVDGVRKQALQLFSSINLTIDKEEFEIILNNCYEKQASISSNNNFESTQFSLNKLSKIVNRQFPESFTLKNCLTSRSVFKAKSIQPLQQQFNIQEIKNIRFIRNYIKDLLLNLEKLVQFKNKLVKTKNNKNQDQLFIREFNKLEQIHQKDVVNRKLRQQYQKIEKPETDEKFILIDEKEQLDQLDQYFDCNNKKYQNEIEIEDDIIFIDEDSVKLEQDNQSISVQKQQKNIVEVNLKLEAPTGVEQVQQKQQPKQQQKQQLLCEDLISPVQRNYFHEYQSPNFFNSPCFNYCSPLANQQIFFCHPEFDQQEIESPGRQIQQFQSHHNFN</sequence>
<dbReference type="Proteomes" id="UP000692954">
    <property type="component" value="Unassembled WGS sequence"/>
</dbReference>
<evidence type="ECO:0000313" key="2">
    <source>
        <dbReference type="EMBL" id="CAD8051660.1"/>
    </source>
</evidence>
<dbReference type="EMBL" id="CAJJDN010000006">
    <property type="protein sequence ID" value="CAD8051660.1"/>
    <property type="molecule type" value="Genomic_DNA"/>
</dbReference>
<reference evidence="2" key="1">
    <citation type="submission" date="2021-01" db="EMBL/GenBank/DDBJ databases">
        <authorList>
            <consortium name="Genoscope - CEA"/>
            <person name="William W."/>
        </authorList>
    </citation>
    <scope>NUCLEOTIDE SEQUENCE</scope>
</reference>
<keyword evidence="3" id="KW-1185">Reference proteome</keyword>
<keyword evidence="1" id="KW-0175">Coiled coil</keyword>
<dbReference type="AlphaFoldDB" id="A0A8S1K850"/>
<protein>
    <submittedName>
        <fullName evidence="2">Uncharacterized protein</fullName>
    </submittedName>
</protein>
<gene>
    <name evidence="2" type="ORF">PSON_ATCC_30995.1.T0060010</name>
</gene>
<organism evidence="2 3">
    <name type="scientific">Paramecium sonneborni</name>
    <dbReference type="NCBI Taxonomy" id="65129"/>
    <lineage>
        <taxon>Eukaryota</taxon>
        <taxon>Sar</taxon>
        <taxon>Alveolata</taxon>
        <taxon>Ciliophora</taxon>
        <taxon>Intramacronucleata</taxon>
        <taxon>Oligohymenophorea</taxon>
        <taxon>Peniculida</taxon>
        <taxon>Parameciidae</taxon>
        <taxon>Paramecium</taxon>
    </lineage>
</organism>
<dbReference type="OrthoDB" id="297220at2759"/>
<accession>A0A8S1K850</accession>
<evidence type="ECO:0000313" key="3">
    <source>
        <dbReference type="Proteomes" id="UP000692954"/>
    </source>
</evidence>
<comment type="caution">
    <text evidence="2">The sequence shown here is derived from an EMBL/GenBank/DDBJ whole genome shotgun (WGS) entry which is preliminary data.</text>
</comment>
<name>A0A8S1K850_9CILI</name>
<evidence type="ECO:0000256" key="1">
    <source>
        <dbReference type="SAM" id="Coils"/>
    </source>
</evidence>